<name>A0A6I9SH87_ELAGV</name>
<feature type="region of interest" description="Disordered" evidence="1">
    <location>
        <begin position="1"/>
        <end position="22"/>
    </location>
</feature>
<dbReference type="AlphaFoldDB" id="A0A6I9SH87"/>
<reference evidence="3" key="1">
    <citation type="submission" date="2025-08" db="UniProtKB">
        <authorList>
            <consortium name="RefSeq"/>
        </authorList>
    </citation>
    <scope>IDENTIFICATION</scope>
</reference>
<dbReference type="Proteomes" id="UP000504607">
    <property type="component" value="Unplaced"/>
</dbReference>
<protein>
    <submittedName>
        <fullName evidence="3">Uncharacterized protein LOC105060904</fullName>
    </submittedName>
</protein>
<sequence>MADPKPALGLLKQHSWSPDTDRDEAWLRRKGLHRGRRGRPERSVTDDDLDELRGCIDLGFRFEIFDTPATGDRAAKALSRRLSETFPALDLYYAVHRSYGDSVPRSTPSDSCSSASADDGSPMDSPLSIFSPGESPEVVKARLKQWAQVVACSVRQRY</sequence>
<proteinExistence type="predicted"/>
<organism evidence="2 3">
    <name type="scientific">Elaeis guineensis var. tenera</name>
    <name type="common">Oil palm</name>
    <dbReference type="NCBI Taxonomy" id="51953"/>
    <lineage>
        <taxon>Eukaryota</taxon>
        <taxon>Viridiplantae</taxon>
        <taxon>Streptophyta</taxon>
        <taxon>Embryophyta</taxon>
        <taxon>Tracheophyta</taxon>
        <taxon>Spermatophyta</taxon>
        <taxon>Magnoliopsida</taxon>
        <taxon>Liliopsida</taxon>
        <taxon>Arecaceae</taxon>
        <taxon>Arecoideae</taxon>
        <taxon>Cocoseae</taxon>
        <taxon>Elaeidinae</taxon>
        <taxon>Elaeis</taxon>
    </lineage>
</organism>
<evidence type="ECO:0000313" key="2">
    <source>
        <dbReference type="Proteomes" id="UP000504607"/>
    </source>
</evidence>
<evidence type="ECO:0000313" key="3">
    <source>
        <dbReference type="RefSeq" id="XP_010943071.1"/>
    </source>
</evidence>
<dbReference type="InterPro" id="IPR012881">
    <property type="entry name" value="DUF1685"/>
</dbReference>
<dbReference type="GeneID" id="105060904"/>
<keyword evidence="2" id="KW-1185">Reference proteome</keyword>
<feature type="compositionally biased region" description="Low complexity" evidence="1">
    <location>
        <begin position="102"/>
        <end position="122"/>
    </location>
</feature>
<accession>A0A6I9SH87</accession>
<gene>
    <name evidence="3" type="primary">LOC105060904</name>
</gene>
<dbReference type="PANTHER" id="PTHR31865:SF1">
    <property type="entry name" value="INSERTASE, PUTATIVE (DUF1685)-RELATED"/>
    <property type="match status" value="1"/>
</dbReference>
<dbReference type="RefSeq" id="XP_010943071.1">
    <property type="nucleotide sequence ID" value="XM_010944769.3"/>
</dbReference>
<feature type="region of interest" description="Disordered" evidence="1">
    <location>
        <begin position="100"/>
        <end position="131"/>
    </location>
</feature>
<dbReference type="KEGG" id="egu:105060904"/>
<dbReference type="FunCoup" id="A0A6I9SH87">
    <property type="interactions" value="3519"/>
</dbReference>
<dbReference type="InParanoid" id="A0A6I9SH87"/>
<evidence type="ECO:0000256" key="1">
    <source>
        <dbReference type="SAM" id="MobiDB-lite"/>
    </source>
</evidence>
<dbReference type="PANTHER" id="PTHR31865">
    <property type="entry name" value="OSJNBA0071G03.3 PROTEIN"/>
    <property type="match status" value="1"/>
</dbReference>
<dbReference type="OrthoDB" id="641808at2759"/>
<dbReference type="Pfam" id="PF07939">
    <property type="entry name" value="DUF1685"/>
    <property type="match status" value="1"/>
</dbReference>